<evidence type="ECO:0000259" key="4">
    <source>
        <dbReference type="PROSITE" id="PS50994"/>
    </source>
</evidence>
<feature type="region of interest" description="Disordered" evidence="3">
    <location>
        <begin position="404"/>
        <end position="451"/>
    </location>
</feature>
<keyword evidence="6" id="KW-1185">Reference proteome</keyword>
<dbReference type="Pfam" id="PF07727">
    <property type="entry name" value="RVT_2"/>
    <property type="match status" value="1"/>
</dbReference>
<evidence type="ECO:0000313" key="6">
    <source>
        <dbReference type="Proteomes" id="UP000825729"/>
    </source>
</evidence>
<gene>
    <name evidence="5" type="ORF">H6P81_003419</name>
</gene>
<keyword evidence="1" id="KW-0479">Metal-binding</keyword>
<dbReference type="InterPro" id="IPR036875">
    <property type="entry name" value="Znf_CCHC_sf"/>
</dbReference>
<dbReference type="InterPro" id="IPR043502">
    <property type="entry name" value="DNA/RNA_pol_sf"/>
</dbReference>
<evidence type="ECO:0000256" key="2">
    <source>
        <dbReference type="ARBA" id="ARBA00022801"/>
    </source>
</evidence>
<evidence type="ECO:0000313" key="5">
    <source>
        <dbReference type="EMBL" id="KAG9458911.1"/>
    </source>
</evidence>
<dbReference type="CDD" id="cd09272">
    <property type="entry name" value="RNase_HI_RT_Ty1"/>
    <property type="match status" value="1"/>
</dbReference>
<dbReference type="PROSITE" id="PS50994">
    <property type="entry name" value="INTEGRASE"/>
    <property type="match status" value="1"/>
</dbReference>
<dbReference type="InterPro" id="IPR012337">
    <property type="entry name" value="RNaseH-like_sf"/>
</dbReference>
<dbReference type="SUPFAM" id="SSF57756">
    <property type="entry name" value="Retrovirus zinc finger-like domains"/>
    <property type="match status" value="1"/>
</dbReference>
<dbReference type="EMBL" id="JAINDJ010000002">
    <property type="protein sequence ID" value="KAG9458911.1"/>
    <property type="molecule type" value="Genomic_DNA"/>
</dbReference>
<dbReference type="GO" id="GO:0003676">
    <property type="term" value="F:nucleic acid binding"/>
    <property type="evidence" value="ECO:0007669"/>
    <property type="project" value="InterPro"/>
</dbReference>
<sequence length="791" mass="86861">MASSIGSVQIVPVKFGQSRDMSPVQCNYCKEFGHMKFTCPKLKKSPPLTAGHPHTAASSCAAPQISSPLTALAVQDMITKAFSSLGQGTSSILALSAHSGTSSWIIDSGASSHVHDPTSGKILGTGRKVGRLFELEALDTLPSPPLRYSFAASSDSEFAVWHSRLGHVSSHTLLKLVTNGLLVSVSYTPLNCVSCKLGKHTALPYNSNDALASAPFDLIYSDVWGPASISTMGGSAYYVVFIDDFSRFVWVYLLQSRSAFYTAYVEFSTMVRLSLFKSIKIFRSDSGGEYVSHQFRALLKSHGTQHQLSCPYTPQQNGVVERKHRHILDTTRALLLSSSVPRVFWGEVILTSVYIINRLPSPILNNSTPFVVLYGGSPDYSSLRIFGSTCFVLLPERERDKLSARSADAGSLPATPLSPEPSLGSALVPPLDSPSPTSSASSLPVAPSREASSDPLWQKAIAEELHALTKTRTWDLVSLPPGKSVIGCKWIFKVKTTADGSVDRYKARLVAKGYTQEYGIDYEETFAPVARLTFVRLLIALVAVCDNLSGISDLKAYLSSCFEMKDLGPLHYFLGLEVLPLSGGYGISQVKYASDLVSHAGLSDNKTSDMPLELNVKFWPFDGELLADPTLYRQLVGGLLYLSITRPDISYAVHVVSQFMAALQSVHYVAVLRILRYVKEAEYRALADTTSELVWLRWLLQDMGVPLDSSTPLYYDNKSVMQIAHNAIFHERTKHIEVDCHFIRHHYVVGTARLLYVPSEDQVADLFTKSLTRSRVSYLCSKLQLCSFDPS</sequence>
<dbReference type="PANTHER" id="PTHR42648:SF26">
    <property type="entry name" value="INTEGRASE CATALYTIC DOMAIN-CONTAINING PROTEIN"/>
    <property type="match status" value="1"/>
</dbReference>
<protein>
    <recommendedName>
        <fullName evidence="4">Integrase catalytic domain-containing protein</fullName>
    </recommendedName>
</protein>
<dbReference type="SUPFAM" id="SSF56672">
    <property type="entry name" value="DNA/RNA polymerases"/>
    <property type="match status" value="1"/>
</dbReference>
<dbReference type="Proteomes" id="UP000825729">
    <property type="component" value="Unassembled WGS sequence"/>
</dbReference>
<dbReference type="InterPro" id="IPR036397">
    <property type="entry name" value="RNaseH_sf"/>
</dbReference>
<dbReference type="Pfam" id="PF13976">
    <property type="entry name" value="gag_pre-integrs"/>
    <property type="match status" value="1"/>
</dbReference>
<dbReference type="InterPro" id="IPR013103">
    <property type="entry name" value="RVT_2"/>
</dbReference>
<dbReference type="GO" id="GO:0008270">
    <property type="term" value="F:zinc ion binding"/>
    <property type="evidence" value="ECO:0007669"/>
    <property type="project" value="InterPro"/>
</dbReference>
<feature type="compositionally biased region" description="Low complexity" evidence="3">
    <location>
        <begin position="428"/>
        <end position="448"/>
    </location>
</feature>
<feature type="domain" description="Integrase catalytic" evidence="4">
    <location>
        <begin position="211"/>
        <end position="377"/>
    </location>
</feature>
<dbReference type="Gene3D" id="4.10.60.10">
    <property type="entry name" value="Zinc finger, CCHC-type"/>
    <property type="match status" value="1"/>
</dbReference>
<dbReference type="InterPro" id="IPR025724">
    <property type="entry name" value="GAG-pre-integrase_dom"/>
</dbReference>
<dbReference type="InterPro" id="IPR001584">
    <property type="entry name" value="Integrase_cat-core"/>
</dbReference>
<accession>A0AAV7FGC5</accession>
<evidence type="ECO:0000256" key="3">
    <source>
        <dbReference type="SAM" id="MobiDB-lite"/>
    </source>
</evidence>
<dbReference type="SUPFAM" id="SSF53098">
    <property type="entry name" value="Ribonuclease H-like"/>
    <property type="match status" value="1"/>
</dbReference>
<dbReference type="Gene3D" id="3.30.420.10">
    <property type="entry name" value="Ribonuclease H-like superfamily/Ribonuclease H"/>
    <property type="match status" value="1"/>
</dbReference>
<dbReference type="Pfam" id="PF00665">
    <property type="entry name" value="rve"/>
    <property type="match status" value="1"/>
</dbReference>
<evidence type="ECO:0000256" key="1">
    <source>
        <dbReference type="ARBA" id="ARBA00022723"/>
    </source>
</evidence>
<comment type="caution">
    <text evidence="5">The sequence shown here is derived from an EMBL/GenBank/DDBJ whole genome shotgun (WGS) entry which is preliminary data.</text>
</comment>
<reference evidence="5 6" key="1">
    <citation type="submission" date="2021-07" db="EMBL/GenBank/DDBJ databases">
        <title>The Aristolochia fimbriata genome: insights into angiosperm evolution, floral development and chemical biosynthesis.</title>
        <authorList>
            <person name="Jiao Y."/>
        </authorList>
    </citation>
    <scope>NUCLEOTIDE SEQUENCE [LARGE SCALE GENOMIC DNA]</scope>
    <source>
        <strain evidence="5">IBCAS-2021</strain>
        <tissue evidence="5">Leaf</tissue>
    </source>
</reference>
<name>A0AAV7FGC5_ARIFI</name>
<dbReference type="GO" id="GO:0015074">
    <property type="term" value="P:DNA integration"/>
    <property type="evidence" value="ECO:0007669"/>
    <property type="project" value="InterPro"/>
</dbReference>
<keyword evidence="2" id="KW-0378">Hydrolase</keyword>
<proteinExistence type="predicted"/>
<dbReference type="InterPro" id="IPR039537">
    <property type="entry name" value="Retrotran_Ty1/copia-like"/>
</dbReference>
<dbReference type="GO" id="GO:0016787">
    <property type="term" value="F:hydrolase activity"/>
    <property type="evidence" value="ECO:0007669"/>
    <property type="project" value="UniProtKB-KW"/>
</dbReference>
<dbReference type="PANTHER" id="PTHR42648">
    <property type="entry name" value="TRANSPOSASE, PUTATIVE-RELATED"/>
    <property type="match status" value="1"/>
</dbReference>
<dbReference type="AlphaFoldDB" id="A0AAV7FGC5"/>
<organism evidence="5 6">
    <name type="scientific">Aristolochia fimbriata</name>
    <name type="common">White veined hardy Dutchman's pipe vine</name>
    <dbReference type="NCBI Taxonomy" id="158543"/>
    <lineage>
        <taxon>Eukaryota</taxon>
        <taxon>Viridiplantae</taxon>
        <taxon>Streptophyta</taxon>
        <taxon>Embryophyta</taxon>
        <taxon>Tracheophyta</taxon>
        <taxon>Spermatophyta</taxon>
        <taxon>Magnoliopsida</taxon>
        <taxon>Magnoliidae</taxon>
        <taxon>Piperales</taxon>
        <taxon>Aristolochiaceae</taxon>
        <taxon>Aristolochia</taxon>
    </lineage>
</organism>